<reference evidence="1" key="1">
    <citation type="submission" date="2019-08" db="EMBL/GenBank/DDBJ databases">
        <authorList>
            <person name="Kucharzyk K."/>
            <person name="Murdoch R.W."/>
            <person name="Higgins S."/>
            <person name="Loffler F."/>
        </authorList>
    </citation>
    <scope>NUCLEOTIDE SEQUENCE</scope>
</reference>
<dbReference type="EMBL" id="VSSQ01018271">
    <property type="protein sequence ID" value="MPM61313.1"/>
    <property type="molecule type" value="Genomic_DNA"/>
</dbReference>
<dbReference type="AlphaFoldDB" id="A0A645BDQ1"/>
<evidence type="ECO:0000313" key="1">
    <source>
        <dbReference type="EMBL" id="MPM61313.1"/>
    </source>
</evidence>
<proteinExistence type="predicted"/>
<accession>A0A645BDQ1</accession>
<comment type="caution">
    <text evidence="1">The sequence shown here is derived from an EMBL/GenBank/DDBJ whole genome shotgun (WGS) entry which is preliminary data.</text>
</comment>
<organism evidence="1">
    <name type="scientific">bioreactor metagenome</name>
    <dbReference type="NCBI Taxonomy" id="1076179"/>
    <lineage>
        <taxon>unclassified sequences</taxon>
        <taxon>metagenomes</taxon>
        <taxon>ecological metagenomes</taxon>
    </lineage>
</organism>
<gene>
    <name evidence="1" type="ORF">SDC9_108171</name>
</gene>
<name>A0A645BDQ1_9ZZZZ</name>
<sequence length="99" mass="11327">MADQYSSTALPRQHLRSKSDLARDLLPEVKEMDLPVAVMRLVSRIYQFADSRLDRRLLKIAEDGRIDETERPEFDGIMADLEGIIKSAYEVGCARETQD</sequence>
<protein>
    <submittedName>
        <fullName evidence="1">Uncharacterized protein</fullName>
    </submittedName>
</protein>